<dbReference type="Gene3D" id="3.40.50.261">
    <property type="entry name" value="Succinyl-CoA synthetase domains"/>
    <property type="match status" value="2"/>
</dbReference>
<evidence type="ECO:0000313" key="6">
    <source>
        <dbReference type="EMBL" id="TBW37200.1"/>
    </source>
</evidence>
<sequence length="905" mass="97910">MSTRNLDGLFQPRSIVVVGPDTLGEAARSAFFANFARSDFKGRVTLAGITPPEGWTQGVVASLDAFEGAADLAVVMSGGRTAVDVVETLGKRGTKAVLFLSRGYDEWPFAIARRAMQIARQYDLRMVGPGSLGVMAPHAGLDLSLGYRPAKKGDLVLLSRSAAVINSTLAWAERHAVGFSAVVSLGQKVDVDVGDLLDHFTADYRTRAILVHLEQIWSPSKFLSAARAAARTKPVIVLRSGFSRDKQMIGATHSSRLAASDRVYDAAFRRAGLVRVESIDELFDAAETITRVKPTPCRRVAVVANGRSLATIAADHLQTAGGILVEIAESTVAALSTVARSGREAANPMTLPDDAPAEAFETAIKAMLADPGVETVIVLHSPSAFADTAAIARSVAAIAQDQAKRLGRKKPILTSFLDLSDEVDHILHVAGVPCHPTPEEAVRSFGHLVRYVAAQERLMTMPEPLPAEFVPDPEAARAIVRAAIAEGREWLGPVDVRALLQSYDIPVVPTTFAATPEEAVAVARVHFAEGHRVAVKIASRDIAFKSDVDGVRLGLADEAAVAATTRELIDRIGARFPDKTVDGVIVMPMIDRRFGIELLAGIADDFVFGPTVVFGRGGTAVEVIADRALDLVPLDMNLAHAMIAQTRVAKLLAGYRNRPPADEYAIALTLCKLSQLAADIPEIRELDLNPIVADHQGVITLDARVRLAPVTGRIGKIGHPRLAIRPYPKEWERETRLKDGREVLMRPIRPEDEALYADFFTEVTPEDLRLRFFAPIKDFNHAFLAKLTQLDYERAIAFAAIEKESGKLLGAVRLHADPDHVTGEYAILLRSNLKGQGLGWKLMRLMIEWAKADGITAVKGEILRENRVMIQMCEALGFKVKSSPDDESIAVVTLMIADLDPAMGV</sequence>
<dbReference type="AlphaFoldDB" id="A0A4Q9VP11"/>
<dbReference type="InterPro" id="IPR032875">
    <property type="entry name" value="Succ_CoA_lig_flav_dom"/>
</dbReference>
<gene>
    <name evidence="6" type="ORF">EYW49_12105</name>
</gene>
<dbReference type="InterPro" id="IPR016102">
    <property type="entry name" value="Succinyl-CoA_synth-like"/>
</dbReference>
<dbReference type="EMBL" id="SJFN01000016">
    <property type="protein sequence ID" value="TBW37200.1"/>
    <property type="molecule type" value="Genomic_DNA"/>
</dbReference>
<comment type="caution">
    <text evidence="6">The sequence shown here is derived from an EMBL/GenBank/DDBJ whole genome shotgun (WGS) entry which is preliminary data.</text>
</comment>
<evidence type="ECO:0000256" key="3">
    <source>
        <dbReference type="ARBA" id="ARBA00022741"/>
    </source>
</evidence>
<protein>
    <submittedName>
        <fullName evidence="6">GNAT family N-acetyltransferase</fullName>
    </submittedName>
</protein>
<dbReference type="OrthoDB" id="9807426at2"/>
<evidence type="ECO:0000256" key="1">
    <source>
        <dbReference type="ARBA" id="ARBA00022532"/>
    </source>
</evidence>
<dbReference type="Pfam" id="PF13380">
    <property type="entry name" value="CoA_binding_2"/>
    <property type="match status" value="1"/>
</dbReference>
<dbReference type="SUPFAM" id="SSF55729">
    <property type="entry name" value="Acyl-CoA N-acyltransferases (Nat)"/>
    <property type="match status" value="1"/>
</dbReference>
<organism evidence="6 7">
    <name type="scientific">Siculibacillus lacustris</name>
    <dbReference type="NCBI Taxonomy" id="1549641"/>
    <lineage>
        <taxon>Bacteria</taxon>
        <taxon>Pseudomonadati</taxon>
        <taxon>Pseudomonadota</taxon>
        <taxon>Alphaproteobacteria</taxon>
        <taxon>Hyphomicrobiales</taxon>
        <taxon>Ancalomicrobiaceae</taxon>
        <taxon>Siculibacillus</taxon>
    </lineage>
</organism>
<dbReference type="SUPFAM" id="SSF51735">
    <property type="entry name" value="NAD(P)-binding Rossmann-fold domains"/>
    <property type="match status" value="1"/>
</dbReference>
<dbReference type="PROSITE" id="PS51186">
    <property type="entry name" value="GNAT"/>
    <property type="match status" value="1"/>
</dbReference>
<evidence type="ECO:0000256" key="4">
    <source>
        <dbReference type="ARBA" id="ARBA00022840"/>
    </source>
</evidence>
<dbReference type="InterPro" id="IPR003781">
    <property type="entry name" value="CoA-bd"/>
</dbReference>
<dbReference type="GO" id="GO:0016874">
    <property type="term" value="F:ligase activity"/>
    <property type="evidence" value="ECO:0007669"/>
    <property type="project" value="UniProtKB-KW"/>
</dbReference>
<name>A0A4Q9VP11_9HYPH</name>
<dbReference type="GO" id="GO:0005524">
    <property type="term" value="F:ATP binding"/>
    <property type="evidence" value="ECO:0007669"/>
    <property type="project" value="UniProtKB-KW"/>
</dbReference>
<reference evidence="6 7" key="1">
    <citation type="submission" date="2019-02" db="EMBL/GenBank/DDBJ databases">
        <title>Siculibacillus lacustris gen. nov., sp. nov., a new rosette-forming bacterium isolated from a freshwater crater lake (Lake St. Ana, Romania).</title>
        <authorList>
            <person name="Felfoldi T."/>
            <person name="Marton Z."/>
            <person name="Szabo A."/>
            <person name="Mentes A."/>
            <person name="Boka K."/>
            <person name="Marialigeti K."/>
            <person name="Mathe I."/>
            <person name="Koncz M."/>
            <person name="Schumann P."/>
            <person name="Toth E."/>
        </authorList>
    </citation>
    <scope>NUCLEOTIDE SEQUENCE [LARGE SCALE GENOMIC DNA]</scope>
    <source>
        <strain evidence="6 7">SA-279</strain>
    </source>
</reference>
<dbReference type="InterPro" id="IPR051538">
    <property type="entry name" value="Acyl-CoA_Synth/Transferase"/>
</dbReference>
<accession>A0A4Q9VP11</accession>
<keyword evidence="1" id="KW-0816">Tricarboxylic acid cycle</keyword>
<evidence type="ECO:0000256" key="2">
    <source>
        <dbReference type="ARBA" id="ARBA00022598"/>
    </source>
</evidence>
<evidence type="ECO:0000259" key="5">
    <source>
        <dbReference type="PROSITE" id="PS51186"/>
    </source>
</evidence>
<dbReference type="RefSeq" id="WP_131309836.1">
    <property type="nucleotide sequence ID" value="NZ_SJFN01000016.1"/>
</dbReference>
<dbReference type="SUPFAM" id="SSF56059">
    <property type="entry name" value="Glutathione synthetase ATP-binding domain-like"/>
    <property type="match status" value="1"/>
</dbReference>
<dbReference type="GO" id="GO:0016747">
    <property type="term" value="F:acyltransferase activity, transferring groups other than amino-acyl groups"/>
    <property type="evidence" value="ECO:0007669"/>
    <property type="project" value="InterPro"/>
</dbReference>
<dbReference type="Pfam" id="PF00583">
    <property type="entry name" value="Acetyltransf_1"/>
    <property type="match status" value="1"/>
</dbReference>
<dbReference type="InterPro" id="IPR036291">
    <property type="entry name" value="NAD(P)-bd_dom_sf"/>
</dbReference>
<dbReference type="CDD" id="cd04301">
    <property type="entry name" value="NAT_SF"/>
    <property type="match status" value="1"/>
</dbReference>
<keyword evidence="7" id="KW-1185">Reference proteome</keyword>
<dbReference type="Proteomes" id="UP000292781">
    <property type="component" value="Unassembled WGS sequence"/>
</dbReference>
<proteinExistence type="predicted"/>
<evidence type="ECO:0000313" key="7">
    <source>
        <dbReference type="Proteomes" id="UP000292781"/>
    </source>
</evidence>
<dbReference type="SMART" id="SM00881">
    <property type="entry name" value="CoA_binding"/>
    <property type="match status" value="1"/>
</dbReference>
<keyword evidence="2" id="KW-0436">Ligase</keyword>
<dbReference type="PANTHER" id="PTHR43334">
    <property type="entry name" value="ACETATE--COA LIGASE [ADP-FORMING]"/>
    <property type="match status" value="1"/>
</dbReference>
<dbReference type="Pfam" id="PF13549">
    <property type="entry name" value="ATP-grasp_5"/>
    <property type="match status" value="1"/>
</dbReference>
<dbReference type="Gene3D" id="3.30.470.20">
    <property type="entry name" value="ATP-grasp fold, B domain"/>
    <property type="match status" value="1"/>
</dbReference>
<dbReference type="GO" id="GO:0006099">
    <property type="term" value="P:tricarboxylic acid cycle"/>
    <property type="evidence" value="ECO:0007669"/>
    <property type="project" value="UniProtKB-KW"/>
</dbReference>
<dbReference type="Gene3D" id="3.30.1490.20">
    <property type="entry name" value="ATP-grasp fold, A domain"/>
    <property type="match status" value="1"/>
</dbReference>
<keyword evidence="3" id="KW-0547">Nucleotide-binding</keyword>
<keyword evidence="6" id="KW-0808">Transferase</keyword>
<feature type="domain" description="N-acetyltransferase" evidence="5">
    <location>
        <begin position="743"/>
        <end position="900"/>
    </location>
</feature>
<dbReference type="Gene3D" id="3.40.630.30">
    <property type="match status" value="1"/>
</dbReference>
<dbReference type="Gene3D" id="3.40.50.720">
    <property type="entry name" value="NAD(P)-binding Rossmann-like Domain"/>
    <property type="match status" value="1"/>
</dbReference>
<keyword evidence="4" id="KW-0067">ATP-binding</keyword>
<dbReference type="Pfam" id="PF13607">
    <property type="entry name" value="Succ_CoA_lig"/>
    <property type="match status" value="1"/>
</dbReference>
<dbReference type="InterPro" id="IPR013815">
    <property type="entry name" value="ATP_grasp_subdomain_1"/>
</dbReference>
<dbReference type="SUPFAM" id="SSF52210">
    <property type="entry name" value="Succinyl-CoA synthetase domains"/>
    <property type="match status" value="2"/>
</dbReference>
<dbReference type="InterPro" id="IPR000182">
    <property type="entry name" value="GNAT_dom"/>
</dbReference>
<dbReference type="PANTHER" id="PTHR43334:SF1">
    <property type="entry name" value="3-HYDROXYPROPIONATE--COA LIGASE [ADP-FORMING]"/>
    <property type="match status" value="1"/>
</dbReference>
<dbReference type="InterPro" id="IPR016181">
    <property type="entry name" value="Acyl_CoA_acyltransferase"/>
</dbReference>